<name>A0A0S4VDC8_RALSL</name>
<protein>
    <submittedName>
        <fullName evidence="1">Uncharacterized protein</fullName>
    </submittedName>
</protein>
<evidence type="ECO:0000313" key="1">
    <source>
        <dbReference type="EMBL" id="CUV32069.1"/>
    </source>
</evidence>
<accession>A0A0S4VDC8</accession>
<proteinExistence type="predicted"/>
<dbReference type="EMBL" id="LN899824">
    <property type="protein sequence ID" value="CUV32069.1"/>
    <property type="molecule type" value="Genomic_DNA"/>
</dbReference>
<sequence length="446" mass="46852">MDPIQQKFVALGGAGFFGKPLGQRRLIGHAPPAMQNAPHDKPETHTIAGWAQDYEKGSIYAKGEDVEDAAVAYAVMGVLNAKFIAMHGPLGGLGFPVADPVDVLKDGGRLSRFEHGVITLQPGQGAAHVLLGDMAAGWAAAGGLKGPGYPLSDAVSVASGAGEAVACSSGAKVFHKPALGAYEVHGKILDFYLQVGGPGGNRGFPIANTQTMPTGQAFSDFENGVIALAANGSHAFDVTPFPEVAEPQPGQDIAFGSQKAKTIFDQAIRVIREHIPSRVNVLGSNYNVSIVEGPRADTKVNLDKWEQRSPDAPLDPKGPISDYARIKGTLFNRGYLLHLKLDVDNPGPDVTIGVDVSIALALNRALGRITALPVAWDVKPDIPGLVTFAGNAFGHGAPTDDQIRDAVNPFLQNLADHPIPIANDIPPIVSTIKTRTNGALHVFLLD</sequence>
<dbReference type="InterPro" id="IPR013207">
    <property type="entry name" value="LGFP"/>
</dbReference>
<organism evidence="1">
    <name type="scientific">Ralstonia solanacearum</name>
    <name type="common">Pseudomonas solanacearum</name>
    <dbReference type="NCBI Taxonomy" id="305"/>
    <lineage>
        <taxon>Bacteria</taxon>
        <taxon>Pseudomonadati</taxon>
        <taxon>Pseudomonadota</taxon>
        <taxon>Betaproteobacteria</taxon>
        <taxon>Burkholderiales</taxon>
        <taxon>Burkholderiaceae</taxon>
        <taxon>Ralstonia</taxon>
        <taxon>Ralstonia solanacearum species complex</taxon>
    </lineage>
</organism>
<reference evidence="1" key="1">
    <citation type="submission" date="2015-10" db="EMBL/GenBank/DDBJ databases">
        <authorList>
            <person name="Gilbert D.G."/>
        </authorList>
    </citation>
    <scope>NUCLEOTIDE SEQUENCE</scope>
    <source>
        <strain evidence="1">Phyl III-seqv23</strain>
    </source>
</reference>
<dbReference type="Pfam" id="PF08310">
    <property type="entry name" value="LGFP"/>
    <property type="match status" value="2"/>
</dbReference>
<gene>
    <name evidence="1" type="ORF">RUN1985_v1_1530002</name>
</gene>
<dbReference type="AlphaFoldDB" id="A0A0S4VDC8"/>